<keyword evidence="2" id="KW-1185">Reference proteome</keyword>
<evidence type="ECO:0008006" key="3">
    <source>
        <dbReference type="Google" id="ProtNLM"/>
    </source>
</evidence>
<gene>
    <name evidence="1" type="ORF">L0U88_20600</name>
</gene>
<sequence>MRKKIFVVVLIFTNSKLVFSQRLFSTRVQQQQQQQQQKSGSSLSMWVGAVLAYNFDSEGGTENVVGAGKVTLGNVKQFGGDKFNLLVIGNLSKITSALSNEDVTKELTALAQSSQGVSVAVSPTWSINLKNNNFFRFWGTAGGKFNGFSDVGDDKETITLSQFRITGGLEFEGFELIGGGAFNLSTELSYSLFDKTKYNKVFGKEKGSYLGLETTMIIPVGNNFGAMCSYTISEGTSPLFQAGIVVKR</sequence>
<evidence type="ECO:0000313" key="2">
    <source>
        <dbReference type="Proteomes" id="UP001200145"/>
    </source>
</evidence>
<organism evidence="1 2">
    <name type="scientific">Flavihumibacter fluminis</name>
    <dbReference type="NCBI Taxonomy" id="2909236"/>
    <lineage>
        <taxon>Bacteria</taxon>
        <taxon>Pseudomonadati</taxon>
        <taxon>Bacteroidota</taxon>
        <taxon>Chitinophagia</taxon>
        <taxon>Chitinophagales</taxon>
        <taxon>Chitinophagaceae</taxon>
        <taxon>Flavihumibacter</taxon>
    </lineage>
</organism>
<protein>
    <recommendedName>
        <fullName evidence="3">Outer membrane protein with beta-barrel domain</fullName>
    </recommendedName>
</protein>
<dbReference type="EMBL" id="JAKEVY010000010">
    <property type="protein sequence ID" value="MCF1717055.1"/>
    <property type="molecule type" value="Genomic_DNA"/>
</dbReference>
<name>A0ABS9BNZ9_9BACT</name>
<dbReference type="Proteomes" id="UP001200145">
    <property type="component" value="Unassembled WGS sequence"/>
</dbReference>
<evidence type="ECO:0000313" key="1">
    <source>
        <dbReference type="EMBL" id="MCF1717055.1"/>
    </source>
</evidence>
<proteinExistence type="predicted"/>
<dbReference type="RefSeq" id="WP_234868742.1">
    <property type="nucleotide sequence ID" value="NZ_JAKEVY010000010.1"/>
</dbReference>
<reference evidence="1 2" key="1">
    <citation type="submission" date="2022-01" db="EMBL/GenBank/DDBJ databases">
        <title>Flavihumibacter sp. nov., isolated from sediment of a river.</title>
        <authorList>
            <person name="Liu H."/>
        </authorList>
    </citation>
    <scope>NUCLEOTIDE SEQUENCE [LARGE SCALE GENOMIC DNA]</scope>
    <source>
        <strain evidence="1 2">RY-1</strain>
    </source>
</reference>
<accession>A0ABS9BNZ9</accession>
<comment type="caution">
    <text evidence="1">The sequence shown here is derived from an EMBL/GenBank/DDBJ whole genome shotgun (WGS) entry which is preliminary data.</text>
</comment>